<organism evidence="2 3">
    <name type="scientific">Adineta steineri</name>
    <dbReference type="NCBI Taxonomy" id="433720"/>
    <lineage>
        <taxon>Eukaryota</taxon>
        <taxon>Metazoa</taxon>
        <taxon>Spiralia</taxon>
        <taxon>Gnathifera</taxon>
        <taxon>Rotifera</taxon>
        <taxon>Eurotatoria</taxon>
        <taxon>Bdelloidea</taxon>
        <taxon>Adinetida</taxon>
        <taxon>Adinetidae</taxon>
        <taxon>Adineta</taxon>
    </lineage>
</organism>
<gene>
    <name evidence="2" type="ORF">OKA104_LOCUS47159</name>
</gene>
<feature type="non-terminal residue" evidence="2">
    <location>
        <position position="1"/>
    </location>
</feature>
<accession>A0A820IZX9</accession>
<sequence>GGEDDERTEASILLAGTNSEINLKENYKKRKRNKSAKFEGQRVPNLTKVDSKTTTNQQDVQVDIEKEKDDYVLSKLFKKSGVHSALQHDAIIDNSINDYVFIEAEAHRYAEEAVKALKRSAQECYSAESGIPNWGAKNIQHIRRFGSRSNKDVVVPDEVEEEQPSSSTSSVTRKVNTRPSNASTNLLQNIRERKRQQTEFVVHTNAETTENHEAEHKSNDDDGLILIRDLKDYLSAGGSMHGKATT</sequence>
<feature type="region of interest" description="Disordered" evidence="1">
    <location>
        <begin position="24"/>
        <end position="56"/>
    </location>
</feature>
<reference evidence="2" key="1">
    <citation type="submission" date="2021-02" db="EMBL/GenBank/DDBJ databases">
        <authorList>
            <person name="Nowell W R."/>
        </authorList>
    </citation>
    <scope>NUCLEOTIDE SEQUENCE</scope>
</reference>
<name>A0A820IZX9_9BILA</name>
<feature type="region of interest" description="Disordered" evidence="1">
    <location>
        <begin position="156"/>
        <end position="185"/>
    </location>
</feature>
<feature type="compositionally biased region" description="Polar residues" evidence="1">
    <location>
        <begin position="164"/>
        <end position="185"/>
    </location>
</feature>
<evidence type="ECO:0000313" key="3">
    <source>
        <dbReference type="Proteomes" id="UP000663881"/>
    </source>
</evidence>
<protein>
    <submittedName>
        <fullName evidence="2">Uncharacterized protein</fullName>
    </submittedName>
</protein>
<dbReference type="Proteomes" id="UP000663881">
    <property type="component" value="Unassembled WGS sequence"/>
</dbReference>
<dbReference type="AlphaFoldDB" id="A0A820IZX9"/>
<comment type="caution">
    <text evidence="2">The sequence shown here is derived from an EMBL/GenBank/DDBJ whole genome shotgun (WGS) entry which is preliminary data.</text>
</comment>
<evidence type="ECO:0000256" key="1">
    <source>
        <dbReference type="SAM" id="MobiDB-lite"/>
    </source>
</evidence>
<dbReference type="EMBL" id="CAJOAY010018285">
    <property type="protein sequence ID" value="CAF4319362.1"/>
    <property type="molecule type" value="Genomic_DNA"/>
</dbReference>
<proteinExistence type="predicted"/>
<feature type="non-terminal residue" evidence="2">
    <location>
        <position position="246"/>
    </location>
</feature>
<evidence type="ECO:0000313" key="2">
    <source>
        <dbReference type="EMBL" id="CAF4319362.1"/>
    </source>
</evidence>